<name>A0A918XYB0_9PROT</name>
<organism evidence="1 2">
    <name type="scientific">Thalassobaculum fulvum</name>
    <dbReference type="NCBI Taxonomy" id="1633335"/>
    <lineage>
        <taxon>Bacteria</taxon>
        <taxon>Pseudomonadati</taxon>
        <taxon>Pseudomonadota</taxon>
        <taxon>Alphaproteobacteria</taxon>
        <taxon>Rhodospirillales</taxon>
        <taxon>Thalassobaculaceae</taxon>
        <taxon>Thalassobaculum</taxon>
    </lineage>
</organism>
<evidence type="ECO:0000313" key="1">
    <source>
        <dbReference type="EMBL" id="GHD64027.1"/>
    </source>
</evidence>
<protein>
    <submittedName>
        <fullName evidence="1">Uncharacterized protein</fullName>
    </submittedName>
</protein>
<gene>
    <name evidence="1" type="ORF">GCM10017083_55180</name>
</gene>
<accession>A0A918XYB0</accession>
<comment type="caution">
    <text evidence="1">The sequence shown here is derived from an EMBL/GenBank/DDBJ whole genome shotgun (WGS) entry which is preliminary data.</text>
</comment>
<keyword evidence="2" id="KW-1185">Reference proteome</keyword>
<dbReference type="Proteomes" id="UP000630353">
    <property type="component" value="Unassembled WGS sequence"/>
</dbReference>
<dbReference type="EMBL" id="BMZS01000018">
    <property type="protein sequence ID" value="GHD64027.1"/>
    <property type="molecule type" value="Genomic_DNA"/>
</dbReference>
<reference evidence="1" key="2">
    <citation type="submission" date="2020-09" db="EMBL/GenBank/DDBJ databases">
        <authorList>
            <person name="Sun Q."/>
            <person name="Kim S."/>
        </authorList>
    </citation>
    <scope>NUCLEOTIDE SEQUENCE</scope>
    <source>
        <strain evidence="1">KCTC 42651</strain>
    </source>
</reference>
<reference evidence="1" key="1">
    <citation type="journal article" date="2014" name="Int. J. Syst. Evol. Microbiol.">
        <title>Complete genome sequence of Corynebacterium casei LMG S-19264T (=DSM 44701T), isolated from a smear-ripened cheese.</title>
        <authorList>
            <consortium name="US DOE Joint Genome Institute (JGI-PGF)"/>
            <person name="Walter F."/>
            <person name="Albersmeier A."/>
            <person name="Kalinowski J."/>
            <person name="Ruckert C."/>
        </authorList>
    </citation>
    <scope>NUCLEOTIDE SEQUENCE</scope>
    <source>
        <strain evidence="1">KCTC 42651</strain>
    </source>
</reference>
<dbReference type="AlphaFoldDB" id="A0A918XYB0"/>
<evidence type="ECO:0000313" key="2">
    <source>
        <dbReference type="Proteomes" id="UP000630353"/>
    </source>
</evidence>
<proteinExistence type="predicted"/>
<sequence>MAAGGDIMIRRDVRKGGVPQLDVIPAVAMQSRRAGTHEATGFRGQPPQAAWLAVVSVNRA</sequence>